<gene>
    <name evidence="1" type="ORF">METZ01_LOCUS58289</name>
</gene>
<dbReference type="AlphaFoldDB" id="A0A381SN41"/>
<sequence>VQKVKNFSGLTLFCRNYHEVASGTNENSYFRNSFYLSLLEMQSEFEGIWW</sequence>
<accession>A0A381SN41</accession>
<name>A0A381SN41_9ZZZZ</name>
<evidence type="ECO:0000313" key="1">
    <source>
        <dbReference type="EMBL" id="SVA05435.1"/>
    </source>
</evidence>
<protein>
    <submittedName>
        <fullName evidence="1">Uncharacterized protein</fullName>
    </submittedName>
</protein>
<feature type="non-terminal residue" evidence="1">
    <location>
        <position position="1"/>
    </location>
</feature>
<reference evidence="1" key="1">
    <citation type="submission" date="2018-05" db="EMBL/GenBank/DDBJ databases">
        <authorList>
            <person name="Lanie J.A."/>
            <person name="Ng W.-L."/>
            <person name="Kazmierczak K.M."/>
            <person name="Andrzejewski T.M."/>
            <person name="Davidsen T.M."/>
            <person name="Wayne K.J."/>
            <person name="Tettelin H."/>
            <person name="Glass J.I."/>
            <person name="Rusch D."/>
            <person name="Podicherti R."/>
            <person name="Tsui H.-C.T."/>
            <person name="Winkler M.E."/>
        </authorList>
    </citation>
    <scope>NUCLEOTIDE SEQUENCE</scope>
</reference>
<dbReference type="EMBL" id="UINC01003339">
    <property type="protein sequence ID" value="SVA05435.1"/>
    <property type="molecule type" value="Genomic_DNA"/>
</dbReference>
<organism evidence="1">
    <name type="scientific">marine metagenome</name>
    <dbReference type="NCBI Taxonomy" id="408172"/>
    <lineage>
        <taxon>unclassified sequences</taxon>
        <taxon>metagenomes</taxon>
        <taxon>ecological metagenomes</taxon>
    </lineage>
</organism>
<proteinExistence type="predicted"/>